<dbReference type="Pfam" id="PF07686">
    <property type="entry name" value="V-set"/>
    <property type="match status" value="1"/>
</dbReference>
<dbReference type="SMART" id="SM00406">
    <property type="entry name" value="IGv"/>
    <property type="match status" value="1"/>
</dbReference>
<keyword evidence="5" id="KW-0675">Receptor</keyword>
<dbReference type="InterPro" id="IPR007110">
    <property type="entry name" value="Ig-like_dom"/>
</dbReference>
<dbReference type="PANTHER" id="PTHR19256">
    <property type="entry name" value="T-CELL RECEPTOR GAMMA CHAIN"/>
    <property type="match status" value="1"/>
</dbReference>
<comment type="caution">
    <text evidence="9">The sequence shown here is derived from an EMBL/GenBank/DDBJ whole genome shotgun (WGS) entry which is preliminary data.</text>
</comment>
<evidence type="ECO:0000256" key="7">
    <source>
        <dbReference type="SAM" id="SignalP"/>
    </source>
</evidence>
<keyword evidence="2" id="KW-0812">Transmembrane</keyword>
<dbReference type="InterPro" id="IPR013106">
    <property type="entry name" value="Ig_V-set"/>
</dbReference>
<evidence type="ECO:0000256" key="6">
    <source>
        <dbReference type="ARBA" id="ARBA00023319"/>
    </source>
</evidence>
<evidence type="ECO:0000256" key="4">
    <source>
        <dbReference type="ARBA" id="ARBA00023136"/>
    </source>
</evidence>
<dbReference type="GO" id="GO:0016020">
    <property type="term" value="C:membrane"/>
    <property type="evidence" value="ECO:0007669"/>
    <property type="project" value="UniProtKB-SubCell"/>
</dbReference>
<dbReference type="InterPro" id="IPR003599">
    <property type="entry name" value="Ig_sub"/>
</dbReference>
<evidence type="ECO:0000313" key="9">
    <source>
        <dbReference type="EMBL" id="KAI1884370.1"/>
    </source>
</evidence>
<dbReference type="EMBL" id="JAERUA010000022">
    <property type="protein sequence ID" value="KAI1884370.1"/>
    <property type="molecule type" value="Genomic_DNA"/>
</dbReference>
<dbReference type="CDD" id="cd00099">
    <property type="entry name" value="IgV"/>
    <property type="match status" value="1"/>
</dbReference>
<name>A0A8T3CKN2_9TELE</name>
<dbReference type="InterPro" id="IPR036179">
    <property type="entry name" value="Ig-like_dom_sf"/>
</dbReference>
<feature type="domain" description="Ig-like" evidence="8">
    <location>
        <begin position="125"/>
        <end position="234"/>
    </location>
</feature>
<sequence>MLGILCTLITVLTFTDVSGVTVVTQKPPVLTVSKGQMATMDCNLGTLTNSAARWYKQAPGSVPQFVLYFHRTLSTPTYGPASPLLTLQPAHLSAGQYGLFTPHTDNMLGTLCTLITLILCVSGVTVVTQKPPVLTVSKGETATMDCNLGTVTTSAARWYKQVPGGAPQFVLNFYHSSSSPIYGTGFSSPSFTSSHQSKSDYRLIINSVEAGDSAVYYCHTWDDSAKEWVSQRFTP</sequence>
<accession>A0A8T3CKN2</accession>
<keyword evidence="10" id="KW-1185">Reference proteome</keyword>
<reference evidence="9" key="1">
    <citation type="submission" date="2021-01" db="EMBL/GenBank/DDBJ databases">
        <authorList>
            <person name="Zahm M."/>
            <person name="Roques C."/>
            <person name="Cabau C."/>
            <person name="Klopp C."/>
            <person name="Donnadieu C."/>
            <person name="Jouanno E."/>
            <person name="Lampietro C."/>
            <person name="Louis A."/>
            <person name="Herpin A."/>
            <person name="Echchiki A."/>
            <person name="Berthelot C."/>
            <person name="Parey E."/>
            <person name="Roest-Crollius H."/>
            <person name="Braasch I."/>
            <person name="Postlethwait J."/>
            <person name="Bobe J."/>
            <person name="Montfort J."/>
            <person name="Bouchez O."/>
            <person name="Begum T."/>
            <person name="Mejri S."/>
            <person name="Adams A."/>
            <person name="Chen W.-J."/>
            <person name="Guiguen Y."/>
        </authorList>
    </citation>
    <scope>NUCLEOTIDE SEQUENCE</scope>
    <source>
        <tissue evidence="9">Blood</tissue>
    </source>
</reference>
<keyword evidence="7" id="KW-0732">Signal</keyword>
<organism evidence="9 10">
    <name type="scientific">Albula goreensis</name>
    <dbReference type="NCBI Taxonomy" id="1534307"/>
    <lineage>
        <taxon>Eukaryota</taxon>
        <taxon>Metazoa</taxon>
        <taxon>Chordata</taxon>
        <taxon>Craniata</taxon>
        <taxon>Vertebrata</taxon>
        <taxon>Euteleostomi</taxon>
        <taxon>Actinopterygii</taxon>
        <taxon>Neopterygii</taxon>
        <taxon>Teleostei</taxon>
        <taxon>Albuliformes</taxon>
        <taxon>Albulidae</taxon>
        <taxon>Albula</taxon>
    </lineage>
</organism>
<keyword evidence="6" id="KW-0393">Immunoglobulin domain</keyword>
<evidence type="ECO:0000256" key="1">
    <source>
        <dbReference type="ARBA" id="ARBA00004370"/>
    </source>
</evidence>
<dbReference type="InterPro" id="IPR013783">
    <property type="entry name" value="Ig-like_fold"/>
</dbReference>
<dbReference type="Gene3D" id="2.60.40.10">
    <property type="entry name" value="Immunoglobulins"/>
    <property type="match status" value="2"/>
</dbReference>
<dbReference type="SMART" id="SM00409">
    <property type="entry name" value="IG"/>
    <property type="match status" value="2"/>
</dbReference>
<evidence type="ECO:0000256" key="5">
    <source>
        <dbReference type="ARBA" id="ARBA00023170"/>
    </source>
</evidence>
<evidence type="ECO:0000259" key="8">
    <source>
        <dbReference type="PROSITE" id="PS50835"/>
    </source>
</evidence>
<protein>
    <recommendedName>
        <fullName evidence="8">Ig-like domain-containing protein</fullName>
    </recommendedName>
</protein>
<feature type="signal peptide" evidence="7">
    <location>
        <begin position="1"/>
        <end position="19"/>
    </location>
</feature>
<dbReference type="PROSITE" id="PS50835">
    <property type="entry name" value="IG_LIKE"/>
    <property type="match status" value="1"/>
</dbReference>
<dbReference type="Proteomes" id="UP000829720">
    <property type="component" value="Unassembled WGS sequence"/>
</dbReference>
<proteinExistence type="predicted"/>
<comment type="subcellular location">
    <subcellularLocation>
        <location evidence="1">Membrane</location>
    </subcellularLocation>
</comment>
<dbReference type="AlphaFoldDB" id="A0A8T3CKN2"/>
<evidence type="ECO:0000313" key="10">
    <source>
        <dbReference type="Proteomes" id="UP000829720"/>
    </source>
</evidence>
<dbReference type="PANTHER" id="PTHR19256:SF65">
    <property type="entry name" value="T CELL RECEPTOR GAMMA CONSTANT 1-RELATED"/>
    <property type="match status" value="1"/>
</dbReference>
<evidence type="ECO:0000256" key="3">
    <source>
        <dbReference type="ARBA" id="ARBA00022989"/>
    </source>
</evidence>
<keyword evidence="3" id="KW-1133">Transmembrane helix</keyword>
<keyword evidence="4" id="KW-0472">Membrane</keyword>
<feature type="chain" id="PRO_5035941860" description="Ig-like domain-containing protein" evidence="7">
    <location>
        <begin position="20"/>
        <end position="235"/>
    </location>
</feature>
<dbReference type="InterPro" id="IPR051117">
    <property type="entry name" value="TRG_var/const_region"/>
</dbReference>
<dbReference type="SUPFAM" id="SSF48726">
    <property type="entry name" value="Immunoglobulin"/>
    <property type="match status" value="2"/>
</dbReference>
<gene>
    <name evidence="9" type="ORF">AGOR_G00225710</name>
</gene>
<evidence type="ECO:0000256" key="2">
    <source>
        <dbReference type="ARBA" id="ARBA00022692"/>
    </source>
</evidence>
<dbReference type="OrthoDB" id="8908372at2759"/>